<gene>
    <name evidence="1" type="ORF">CEXT_653171</name>
</gene>
<evidence type="ECO:0000313" key="2">
    <source>
        <dbReference type="Proteomes" id="UP001054945"/>
    </source>
</evidence>
<protein>
    <submittedName>
        <fullName evidence="1">Uncharacterized protein</fullName>
    </submittedName>
</protein>
<reference evidence="1 2" key="1">
    <citation type="submission" date="2021-06" db="EMBL/GenBank/DDBJ databases">
        <title>Caerostris extrusa draft genome.</title>
        <authorList>
            <person name="Kono N."/>
            <person name="Arakawa K."/>
        </authorList>
    </citation>
    <scope>NUCLEOTIDE SEQUENCE [LARGE SCALE GENOMIC DNA]</scope>
</reference>
<dbReference type="EMBL" id="BPLR01015924">
    <property type="protein sequence ID" value="GIY79721.1"/>
    <property type="molecule type" value="Genomic_DNA"/>
</dbReference>
<comment type="caution">
    <text evidence="1">The sequence shown here is derived from an EMBL/GenBank/DDBJ whole genome shotgun (WGS) entry which is preliminary data.</text>
</comment>
<sequence>MAQWIPLDIKDVWFGNLSPTLYKSDYHSAELEVEIERSQVPCLINVGAASCPCSPKRDDHHPVSPNAICLASFAIPPVWQVNGLRLAINENSPNSFLLSFRFEAEERVEQKRGRREEKKSVRIHPCNLGRRELDTHSNAAWNVSDGRTRGKKGEGAQLRNKARGIPFSFLFFPRCALFLSVEIN</sequence>
<dbReference type="AlphaFoldDB" id="A0AAV4WB58"/>
<evidence type="ECO:0000313" key="1">
    <source>
        <dbReference type="EMBL" id="GIY79721.1"/>
    </source>
</evidence>
<proteinExistence type="predicted"/>
<dbReference type="Proteomes" id="UP001054945">
    <property type="component" value="Unassembled WGS sequence"/>
</dbReference>
<name>A0AAV4WB58_CAEEX</name>
<keyword evidence="2" id="KW-1185">Reference proteome</keyword>
<organism evidence="1 2">
    <name type="scientific">Caerostris extrusa</name>
    <name type="common">Bark spider</name>
    <name type="synonym">Caerostris bankana</name>
    <dbReference type="NCBI Taxonomy" id="172846"/>
    <lineage>
        <taxon>Eukaryota</taxon>
        <taxon>Metazoa</taxon>
        <taxon>Ecdysozoa</taxon>
        <taxon>Arthropoda</taxon>
        <taxon>Chelicerata</taxon>
        <taxon>Arachnida</taxon>
        <taxon>Araneae</taxon>
        <taxon>Araneomorphae</taxon>
        <taxon>Entelegynae</taxon>
        <taxon>Araneoidea</taxon>
        <taxon>Araneidae</taxon>
        <taxon>Caerostris</taxon>
    </lineage>
</organism>
<accession>A0AAV4WB58</accession>